<dbReference type="PRINTS" id="PR00502">
    <property type="entry name" value="NUDIXFAMILY"/>
</dbReference>
<evidence type="ECO:0000256" key="4">
    <source>
        <dbReference type="ARBA" id="ARBA00022723"/>
    </source>
</evidence>
<dbReference type="InterPro" id="IPR000086">
    <property type="entry name" value="NUDIX_hydrolase_dom"/>
</dbReference>
<comment type="caution">
    <text evidence="10">The sequence shown here is derived from an EMBL/GenBank/DDBJ whole genome shotgun (WGS) entry which is preliminary data.</text>
</comment>
<dbReference type="SUPFAM" id="SSF55811">
    <property type="entry name" value="Nudix"/>
    <property type="match status" value="1"/>
</dbReference>
<evidence type="ECO:0000313" key="11">
    <source>
        <dbReference type="Proteomes" id="UP000703038"/>
    </source>
</evidence>
<gene>
    <name evidence="10" type="ORF">JOE42_001221</name>
</gene>
<name>A0ABS2KRB3_9NOCA</name>
<evidence type="ECO:0000313" key="10">
    <source>
        <dbReference type="EMBL" id="MBM7414488.1"/>
    </source>
</evidence>
<dbReference type="InterPro" id="IPR045121">
    <property type="entry name" value="CoAse"/>
</dbReference>
<evidence type="ECO:0000256" key="8">
    <source>
        <dbReference type="RuleBase" id="RU003476"/>
    </source>
</evidence>
<proteinExistence type="inferred from homology"/>
<comment type="similarity">
    <text evidence="3 8">Belongs to the Nudix hydrolase family.</text>
</comment>
<evidence type="ECO:0000256" key="2">
    <source>
        <dbReference type="ARBA" id="ARBA00001946"/>
    </source>
</evidence>
<feature type="domain" description="Nudix hydrolase" evidence="9">
    <location>
        <begin position="27"/>
        <end position="171"/>
    </location>
</feature>
<dbReference type="PANTHER" id="PTHR12992:SF11">
    <property type="entry name" value="MITOCHONDRIAL COENZYME A DIPHOSPHATASE NUDT8"/>
    <property type="match status" value="1"/>
</dbReference>
<keyword evidence="7" id="KW-0464">Manganese</keyword>
<evidence type="ECO:0000256" key="3">
    <source>
        <dbReference type="ARBA" id="ARBA00005582"/>
    </source>
</evidence>
<evidence type="ECO:0000256" key="5">
    <source>
        <dbReference type="ARBA" id="ARBA00022801"/>
    </source>
</evidence>
<evidence type="ECO:0000256" key="7">
    <source>
        <dbReference type="ARBA" id="ARBA00023211"/>
    </source>
</evidence>
<evidence type="ECO:0000256" key="1">
    <source>
        <dbReference type="ARBA" id="ARBA00001936"/>
    </source>
</evidence>
<evidence type="ECO:0000256" key="6">
    <source>
        <dbReference type="ARBA" id="ARBA00022842"/>
    </source>
</evidence>
<dbReference type="EMBL" id="JAFBBK010000001">
    <property type="protein sequence ID" value="MBM7414488.1"/>
    <property type="molecule type" value="Genomic_DNA"/>
</dbReference>
<keyword evidence="11" id="KW-1185">Reference proteome</keyword>
<dbReference type="Gene3D" id="3.90.79.10">
    <property type="entry name" value="Nucleoside Triphosphate Pyrophosphohydrolase"/>
    <property type="match status" value="1"/>
</dbReference>
<dbReference type="InterPro" id="IPR020476">
    <property type="entry name" value="Nudix_hydrolase"/>
</dbReference>
<comment type="cofactor">
    <cofactor evidence="2">
        <name>Mg(2+)</name>
        <dbReference type="ChEBI" id="CHEBI:18420"/>
    </cofactor>
</comment>
<comment type="cofactor">
    <cofactor evidence="1">
        <name>Mn(2+)</name>
        <dbReference type="ChEBI" id="CHEBI:29035"/>
    </cofactor>
</comment>
<keyword evidence="5 8" id="KW-0378">Hydrolase</keyword>
<dbReference type="Pfam" id="PF00293">
    <property type="entry name" value="NUDIX"/>
    <property type="match status" value="1"/>
</dbReference>
<protein>
    <submittedName>
        <fullName evidence="10">8-oxo-dGTP pyrophosphatase MutT (NUDIX family)</fullName>
    </submittedName>
</protein>
<evidence type="ECO:0000259" key="9">
    <source>
        <dbReference type="PROSITE" id="PS51462"/>
    </source>
</evidence>
<dbReference type="InterPro" id="IPR020084">
    <property type="entry name" value="NUDIX_hydrolase_CS"/>
</dbReference>
<sequence length="202" mass="22680">MDTRLERAEIVRTLDCFESRLIEGGDERRASVVVAVGGEPGDRHVLLTKRPSRMRAHPGQFALPGGRVDDGETPVEAALRELEEEVGIRVGPDSVLGTLDDYRTRSGYVIRPFVVWIADWTGDAVPNPDEVEFLYRVTADELDVDARFVSIAESPRPVVQWPFRSSLVHAPTGAVVHQFREVVLGGRHTRVHDYEQPVFAWR</sequence>
<dbReference type="CDD" id="cd03426">
    <property type="entry name" value="NUDIX_CoAse_Nudt7"/>
    <property type="match status" value="1"/>
</dbReference>
<dbReference type="InterPro" id="IPR015797">
    <property type="entry name" value="NUDIX_hydrolase-like_dom_sf"/>
</dbReference>
<organism evidence="10 11">
    <name type="scientific">Rhodococcoides corynebacterioides</name>
    <dbReference type="NCBI Taxonomy" id="53972"/>
    <lineage>
        <taxon>Bacteria</taxon>
        <taxon>Bacillati</taxon>
        <taxon>Actinomycetota</taxon>
        <taxon>Actinomycetes</taxon>
        <taxon>Mycobacteriales</taxon>
        <taxon>Nocardiaceae</taxon>
        <taxon>Rhodococcoides</taxon>
    </lineage>
</organism>
<keyword evidence="6" id="KW-0460">Magnesium</keyword>
<dbReference type="PANTHER" id="PTHR12992">
    <property type="entry name" value="NUDIX HYDROLASE"/>
    <property type="match status" value="1"/>
</dbReference>
<reference evidence="10 11" key="1">
    <citation type="submission" date="2021-01" db="EMBL/GenBank/DDBJ databases">
        <title>Genomics of switchgrass bacterial isolates.</title>
        <authorList>
            <person name="Shade A."/>
        </authorList>
    </citation>
    <scope>NUCLEOTIDE SEQUENCE [LARGE SCALE GENOMIC DNA]</scope>
    <source>
        <strain evidence="10 11">PvP111</strain>
    </source>
</reference>
<dbReference type="PROSITE" id="PS00893">
    <property type="entry name" value="NUDIX_BOX"/>
    <property type="match status" value="1"/>
</dbReference>
<accession>A0ABS2KRB3</accession>
<dbReference type="Proteomes" id="UP000703038">
    <property type="component" value="Unassembled WGS sequence"/>
</dbReference>
<keyword evidence="4" id="KW-0479">Metal-binding</keyword>
<dbReference type="RefSeq" id="WP_204867303.1">
    <property type="nucleotide sequence ID" value="NZ_JAFBBK010000001.1"/>
</dbReference>
<dbReference type="PROSITE" id="PS51462">
    <property type="entry name" value="NUDIX"/>
    <property type="match status" value="1"/>
</dbReference>